<protein>
    <submittedName>
        <fullName evidence="1">DUF72 domain-containing protein</fullName>
    </submittedName>
</protein>
<dbReference type="SUPFAM" id="SSF117396">
    <property type="entry name" value="TM1631-like"/>
    <property type="match status" value="1"/>
</dbReference>
<gene>
    <name evidence="1" type="ORF">IQ266_00655</name>
</gene>
<evidence type="ECO:0000313" key="2">
    <source>
        <dbReference type="Proteomes" id="UP000625316"/>
    </source>
</evidence>
<reference evidence="1" key="1">
    <citation type="submission" date="2020-10" db="EMBL/GenBank/DDBJ databases">
        <authorList>
            <person name="Castelo-Branco R."/>
            <person name="Eusebio N."/>
            <person name="Adriana R."/>
            <person name="Vieira A."/>
            <person name="Brugerolle De Fraissinette N."/>
            <person name="Rezende De Castro R."/>
            <person name="Schneider M.P."/>
            <person name="Vasconcelos V."/>
            <person name="Leao P.N."/>
        </authorList>
    </citation>
    <scope>NUCLEOTIDE SEQUENCE</scope>
    <source>
        <strain evidence="1">LEGE 11480</strain>
    </source>
</reference>
<dbReference type="InterPro" id="IPR002763">
    <property type="entry name" value="DUF72"/>
</dbReference>
<dbReference type="Pfam" id="PF01904">
    <property type="entry name" value="DUF72"/>
    <property type="match status" value="1"/>
</dbReference>
<dbReference type="Gene3D" id="3.20.20.410">
    <property type="entry name" value="Protein of unknown function UPF0759"/>
    <property type="match status" value="1"/>
</dbReference>
<comment type="caution">
    <text evidence="1">The sequence shown here is derived from an EMBL/GenBank/DDBJ whole genome shotgun (WGS) entry which is preliminary data.</text>
</comment>
<dbReference type="EMBL" id="JADEXQ010000002">
    <property type="protein sequence ID" value="MBE9028264.1"/>
    <property type="molecule type" value="Genomic_DNA"/>
</dbReference>
<evidence type="ECO:0000313" key="1">
    <source>
        <dbReference type="EMBL" id="MBE9028264.1"/>
    </source>
</evidence>
<organism evidence="1 2">
    <name type="scientific">Romeriopsis navalis LEGE 11480</name>
    <dbReference type="NCBI Taxonomy" id="2777977"/>
    <lineage>
        <taxon>Bacteria</taxon>
        <taxon>Bacillati</taxon>
        <taxon>Cyanobacteriota</taxon>
        <taxon>Cyanophyceae</taxon>
        <taxon>Leptolyngbyales</taxon>
        <taxon>Leptolyngbyaceae</taxon>
        <taxon>Romeriopsis</taxon>
        <taxon>Romeriopsis navalis</taxon>
    </lineage>
</organism>
<proteinExistence type="predicted"/>
<accession>A0A928Z189</accession>
<sequence>MPFQLGLAIWGYKGWVGGLFPPGSPSRDFLSLYSRRFVCVEGNTTFYAIPSVETIHRWTAQMPPEFRFCPKLPKLITHNGALLPQLTAGLKFLERMQEFGDRLGPLFIQLPPRYGPRQFDDLNQFLQGWTAAAPDCPIALEVRHIDWFKADQTQKLTAVLEDLGVGRVLLDSRPIYTGKASPLLDDLPMAQREKKPRVPLQPCVTADFAFVRYISHPALDHNQIYLTEWAAQIQAWLKQGKQIYFFVHCPVEAHSPQIARHLQAMLEAADGVPVPPLPWDQLPDATALEAPSQLSLFDA</sequence>
<dbReference type="InterPro" id="IPR036520">
    <property type="entry name" value="UPF0759_sf"/>
</dbReference>
<name>A0A928Z189_9CYAN</name>
<dbReference type="PANTHER" id="PTHR30348">
    <property type="entry name" value="UNCHARACTERIZED PROTEIN YECE"/>
    <property type="match status" value="1"/>
</dbReference>
<dbReference type="Proteomes" id="UP000625316">
    <property type="component" value="Unassembled WGS sequence"/>
</dbReference>
<dbReference type="PANTHER" id="PTHR30348:SF9">
    <property type="entry name" value="UPF0759 PROTEIN YECE"/>
    <property type="match status" value="1"/>
</dbReference>
<dbReference type="AlphaFoldDB" id="A0A928Z189"/>
<keyword evidence="2" id="KW-1185">Reference proteome</keyword>